<dbReference type="Proteomes" id="UP000199088">
    <property type="component" value="Unassembled WGS sequence"/>
</dbReference>
<dbReference type="EMBL" id="FNIR01000015">
    <property type="protein sequence ID" value="SDP52553.1"/>
    <property type="molecule type" value="Genomic_DNA"/>
</dbReference>
<dbReference type="Gene3D" id="1.10.287.1060">
    <property type="entry name" value="ESAT-6-like"/>
    <property type="match status" value="1"/>
</dbReference>
<reference evidence="3" key="1">
    <citation type="submission" date="2016-10" db="EMBL/GenBank/DDBJ databases">
        <authorList>
            <person name="Varghese N."/>
            <person name="Submissions S."/>
        </authorList>
    </citation>
    <scope>NUCLEOTIDE SEQUENCE [LARGE SCALE GENOMIC DNA]</scope>
    <source>
        <strain evidence="3">DSM 45843</strain>
    </source>
</reference>
<gene>
    <name evidence="2" type="ORF">SAMN05660199_04135</name>
</gene>
<dbReference type="STRING" id="1052260.SAMN05660199_04135"/>
<evidence type="ECO:0000313" key="3">
    <source>
        <dbReference type="Proteomes" id="UP000199088"/>
    </source>
</evidence>
<dbReference type="InterPro" id="IPR010310">
    <property type="entry name" value="T7SS_ESAT-6-like"/>
</dbReference>
<dbReference type="SUPFAM" id="SSF140453">
    <property type="entry name" value="EsxAB dimer-like"/>
    <property type="match status" value="1"/>
</dbReference>
<keyword evidence="3" id="KW-1185">Reference proteome</keyword>
<name>A0A1H0TET1_9ACTN</name>
<evidence type="ECO:0000256" key="1">
    <source>
        <dbReference type="RuleBase" id="RU362001"/>
    </source>
</evidence>
<dbReference type="OrthoDB" id="4278078at2"/>
<evidence type="ECO:0000313" key="2">
    <source>
        <dbReference type="EMBL" id="SDP52553.1"/>
    </source>
</evidence>
<protein>
    <recommendedName>
        <fullName evidence="1">ESAT-6-like protein</fullName>
    </recommendedName>
</protein>
<dbReference type="RefSeq" id="WP_091249295.1">
    <property type="nucleotide sequence ID" value="NZ_FNIR01000015.1"/>
</dbReference>
<accession>A0A1H0TET1</accession>
<dbReference type="InterPro" id="IPR036689">
    <property type="entry name" value="ESAT-6-like_sf"/>
</dbReference>
<sequence>MSGGDQYRVNWGQQQEAASMVSSTVATMDSQLADLNTQINNLIGTWDSDAQEAYRARQEQWTGASTRIKEALQAFVNGLNSAADTSQGTEQTNVGVVSA</sequence>
<dbReference type="NCBIfam" id="TIGR03930">
    <property type="entry name" value="WXG100_ESAT6"/>
    <property type="match status" value="1"/>
</dbReference>
<dbReference type="Pfam" id="PF06013">
    <property type="entry name" value="WXG100"/>
    <property type="match status" value="1"/>
</dbReference>
<proteinExistence type="inferred from homology"/>
<organism evidence="2 3">
    <name type="scientific">Klenkia soli</name>
    <dbReference type="NCBI Taxonomy" id="1052260"/>
    <lineage>
        <taxon>Bacteria</taxon>
        <taxon>Bacillati</taxon>
        <taxon>Actinomycetota</taxon>
        <taxon>Actinomycetes</taxon>
        <taxon>Geodermatophilales</taxon>
        <taxon>Geodermatophilaceae</taxon>
        <taxon>Klenkia</taxon>
    </lineage>
</organism>
<dbReference type="AlphaFoldDB" id="A0A1H0TET1"/>
<comment type="similarity">
    <text evidence="1">Belongs to the WXG100 family.</text>
</comment>